<dbReference type="Proteomes" id="UP000646053">
    <property type="component" value="Unassembled WGS sequence"/>
</dbReference>
<evidence type="ECO:0000313" key="1">
    <source>
        <dbReference type="EMBL" id="NDJ20015.1"/>
    </source>
</evidence>
<dbReference type="AlphaFoldDB" id="A0A8J8CNX3"/>
<name>A0A8J8CNX3_9CYAN</name>
<dbReference type="Gene3D" id="1.10.10.10">
    <property type="entry name" value="Winged helix-like DNA-binding domain superfamily/Winged helix DNA-binding domain"/>
    <property type="match status" value="1"/>
</dbReference>
<dbReference type="InterPro" id="IPR009057">
    <property type="entry name" value="Homeodomain-like_sf"/>
</dbReference>
<comment type="caution">
    <text evidence="1">The sequence shown here is derived from an EMBL/GenBank/DDBJ whole genome shotgun (WGS) entry which is preliminary data.</text>
</comment>
<keyword evidence="2" id="KW-1185">Reference proteome</keyword>
<dbReference type="InterPro" id="IPR036388">
    <property type="entry name" value="WH-like_DNA-bd_sf"/>
</dbReference>
<dbReference type="Pfam" id="PF04255">
    <property type="entry name" value="DUF433"/>
    <property type="match status" value="1"/>
</dbReference>
<proteinExistence type="predicted"/>
<dbReference type="EMBL" id="WVIE01000055">
    <property type="protein sequence ID" value="NDJ20015.1"/>
    <property type="molecule type" value="Genomic_DNA"/>
</dbReference>
<sequence>MELEHYFDFVCADDIRLKGTRMGIETILYAYIHQQRTAEEIAQIYPQITLEQIYATILYYLHNQAQVTQYLADWLDYCTQVEREQDENPSAIVARLKQIKAERSLTVHG</sequence>
<gene>
    <name evidence="1" type="ORF">GS601_22505</name>
</gene>
<protein>
    <submittedName>
        <fullName evidence="1">DUF433 domain-containing protein</fullName>
    </submittedName>
</protein>
<reference evidence="1" key="1">
    <citation type="submission" date="2019-12" db="EMBL/GenBank/DDBJ databases">
        <title>High-Quality draft genome sequences of three cyanobacteria isolated from the limestone walls of the Old Cathedral of Coimbra.</title>
        <authorList>
            <person name="Tiago I."/>
            <person name="Soares F."/>
            <person name="Portugal A."/>
        </authorList>
    </citation>
    <scope>NUCLEOTIDE SEQUENCE</scope>
    <source>
        <strain evidence="1">A</strain>
    </source>
</reference>
<dbReference type="InterPro" id="IPR007367">
    <property type="entry name" value="DUF433"/>
</dbReference>
<organism evidence="1 2">
    <name type="scientific">Myxacorys almedinensis A</name>
    <dbReference type="NCBI Taxonomy" id="2690445"/>
    <lineage>
        <taxon>Bacteria</taxon>
        <taxon>Bacillati</taxon>
        <taxon>Cyanobacteriota</taxon>
        <taxon>Cyanophyceae</taxon>
        <taxon>Leptolyngbyales</taxon>
        <taxon>Leptolyngbyaceae</taxon>
        <taxon>Myxacorys</taxon>
        <taxon>Myxacorys almedinensis</taxon>
    </lineage>
</organism>
<dbReference type="SUPFAM" id="SSF46689">
    <property type="entry name" value="Homeodomain-like"/>
    <property type="match status" value="1"/>
</dbReference>
<dbReference type="RefSeq" id="WP_162425539.1">
    <property type="nucleotide sequence ID" value="NZ_WVIE01000055.1"/>
</dbReference>
<accession>A0A8J8CNX3</accession>
<evidence type="ECO:0000313" key="2">
    <source>
        <dbReference type="Proteomes" id="UP000646053"/>
    </source>
</evidence>